<accession>A0ABQ5SD22</accession>
<evidence type="ECO:0000259" key="1">
    <source>
        <dbReference type="PROSITE" id="PS51352"/>
    </source>
</evidence>
<dbReference type="SUPFAM" id="SSF52833">
    <property type="entry name" value="Thioredoxin-like"/>
    <property type="match status" value="2"/>
</dbReference>
<evidence type="ECO:0000313" key="2">
    <source>
        <dbReference type="EMBL" id="GLI67800.1"/>
    </source>
</evidence>
<dbReference type="EMBL" id="BSDZ01000079">
    <property type="protein sequence ID" value="GLI67800.1"/>
    <property type="molecule type" value="Genomic_DNA"/>
</dbReference>
<gene>
    <name evidence="2" type="ORF">VaNZ11_012088</name>
</gene>
<dbReference type="InterPro" id="IPR036249">
    <property type="entry name" value="Thioredoxin-like_sf"/>
</dbReference>
<feature type="domain" description="Thioredoxin" evidence="1">
    <location>
        <begin position="185"/>
        <end position="355"/>
    </location>
</feature>
<keyword evidence="3" id="KW-1185">Reference proteome</keyword>
<evidence type="ECO:0000313" key="3">
    <source>
        <dbReference type="Proteomes" id="UP001165090"/>
    </source>
</evidence>
<dbReference type="Proteomes" id="UP001165090">
    <property type="component" value="Unassembled WGS sequence"/>
</dbReference>
<dbReference type="CDD" id="cd02964">
    <property type="entry name" value="TryX_like_family"/>
    <property type="match status" value="1"/>
</dbReference>
<proteinExistence type="predicted"/>
<dbReference type="InterPro" id="IPR017937">
    <property type="entry name" value="Thioredoxin_CS"/>
</dbReference>
<protein>
    <recommendedName>
        <fullName evidence="1">Thioredoxin domain-containing protein</fullName>
    </recommendedName>
</protein>
<dbReference type="Pfam" id="PF13905">
    <property type="entry name" value="Thioredoxin_8"/>
    <property type="match status" value="2"/>
</dbReference>
<dbReference type="PANTHER" id="PTHR46472">
    <property type="entry name" value="NUCLEOREDOXIN"/>
    <property type="match status" value="1"/>
</dbReference>
<dbReference type="PROSITE" id="PS00194">
    <property type="entry name" value="THIOREDOXIN_1"/>
    <property type="match status" value="1"/>
</dbReference>
<dbReference type="PROSITE" id="PS51352">
    <property type="entry name" value="THIOREDOXIN_2"/>
    <property type="match status" value="2"/>
</dbReference>
<sequence length="475" mass="52215">MAEKPSDVICDGDICRRVTPEEEAAIKPETTSNTEPRVFALLGASPLLGKGEAKVPLSSITGPNKVIGLYFSAHWCPPCRHFTPQLASTYKRFKDEDPRAADWEIIFISRDRDQASFDEYYSEMHWLAVPYTEKKIATGLSKLYKVNGIPTLVLINGETGAVITTAGREAVSEDPECLHFPWVPKTFREIMQGASLVDPPGEKSANDDNVDEAAGPALERLAGKVTLLYFSASWCPPCRRFTPELVKTMKALREAGKAVEAVFVSADREEHAMKEYHSHMTWPALSFSDKERNHELSQRYEVEGIPALVVLDEEFNIITTEGVGAVRSDPTGSHFPWRPQPMERLSERQIDSINKGPMLLLVANADDVGAAEAFAKQVLEPVAVAARGAEGGDEWTFVWALAGDDLASKVLKFAGGLELGDKEYGALLLDVPNQMAWDLGKLGVQINEAGLATAVENHKAEKLGKGRMLFTEDDD</sequence>
<comment type="caution">
    <text evidence="2">The sequence shown here is derived from an EMBL/GenBank/DDBJ whole genome shotgun (WGS) entry which is preliminary data.</text>
</comment>
<dbReference type="Gene3D" id="3.40.30.10">
    <property type="entry name" value="Glutaredoxin"/>
    <property type="match status" value="2"/>
</dbReference>
<dbReference type="InterPro" id="IPR012336">
    <property type="entry name" value="Thioredoxin-like_fold"/>
</dbReference>
<organism evidence="2 3">
    <name type="scientific">Volvox africanus</name>
    <dbReference type="NCBI Taxonomy" id="51714"/>
    <lineage>
        <taxon>Eukaryota</taxon>
        <taxon>Viridiplantae</taxon>
        <taxon>Chlorophyta</taxon>
        <taxon>core chlorophytes</taxon>
        <taxon>Chlorophyceae</taxon>
        <taxon>CS clade</taxon>
        <taxon>Chlamydomonadales</taxon>
        <taxon>Volvocaceae</taxon>
        <taxon>Volvox</taxon>
    </lineage>
</organism>
<reference evidence="2 3" key="1">
    <citation type="journal article" date="2023" name="IScience">
        <title>Expanded male sex-determining region conserved during the evolution of homothallism in the green alga Volvox.</title>
        <authorList>
            <person name="Yamamoto K."/>
            <person name="Matsuzaki R."/>
            <person name="Mahakham W."/>
            <person name="Heman W."/>
            <person name="Sekimoto H."/>
            <person name="Kawachi M."/>
            <person name="Minakuchi Y."/>
            <person name="Toyoda A."/>
            <person name="Nozaki H."/>
        </authorList>
    </citation>
    <scope>NUCLEOTIDE SEQUENCE [LARGE SCALE GENOMIC DNA]</scope>
    <source>
        <strain evidence="2 3">NIES-4468</strain>
    </source>
</reference>
<dbReference type="InterPro" id="IPR013766">
    <property type="entry name" value="Thioredoxin_domain"/>
</dbReference>
<dbReference type="PANTHER" id="PTHR46472:SF1">
    <property type="entry name" value="NUCLEOREDOXIN"/>
    <property type="match status" value="1"/>
</dbReference>
<feature type="domain" description="Thioredoxin" evidence="1">
    <location>
        <begin position="46"/>
        <end position="176"/>
    </location>
</feature>
<name>A0ABQ5SD22_9CHLO</name>